<evidence type="ECO:0000313" key="5">
    <source>
        <dbReference type="EMBL" id="TFK38129.1"/>
    </source>
</evidence>
<keyword evidence="3" id="KW-1133">Transmembrane helix</keyword>
<gene>
    <name evidence="5" type="ORF">BDQ12DRAFT_684013</name>
</gene>
<dbReference type="GO" id="GO:0005739">
    <property type="term" value="C:mitochondrion"/>
    <property type="evidence" value="ECO:0007669"/>
    <property type="project" value="UniProtKB-ARBA"/>
</dbReference>
<name>A0A5C3LY11_9AGAR</name>
<dbReference type="PANTHER" id="PTHR16255">
    <property type="entry name" value="REQUIRED FOR MEIOTIC NUCLEAR DIVISION PROTEIN 1 HOMOLOG"/>
    <property type="match status" value="1"/>
</dbReference>
<proteinExistence type="inferred from homology"/>
<dbReference type="OrthoDB" id="18302at2759"/>
<comment type="similarity">
    <text evidence="1">Belongs to the RMD1/sif2 family.</text>
</comment>
<dbReference type="AlphaFoldDB" id="A0A5C3LY11"/>
<organism evidence="5 6">
    <name type="scientific">Crucibulum laeve</name>
    <dbReference type="NCBI Taxonomy" id="68775"/>
    <lineage>
        <taxon>Eukaryota</taxon>
        <taxon>Fungi</taxon>
        <taxon>Dikarya</taxon>
        <taxon>Basidiomycota</taxon>
        <taxon>Agaricomycotina</taxon>
        <taxon>Agaricomycetes</taxon>
        <taxon>Agaricomycetidae</taxon>
        <taxon>Agaricales</taxon>
        <taxon>Agaricineae</taxon>
        <taxon>Nidulariaceae</taxon>
        <taxon>Crucibulum</taxon>
    </lineage>
</organism>
<feature type="region of interest" description="Disordered" evidence="2">
    <location>
        <begin position="1"/>
        <end position="89"/>
    </location>
</feature>
<evidence type="ECO:0000256" key="3">
    <source>
        <dbReference type="SAM" id="Phobius"/>
    </source>
</evidence>
<evidence type="ECO:0000256" key="1">
    <source>
        <dbReference type="ARBA" id="ARBA00008306"/>
    </source>
</evidence>
<protein>
    <recommendedName>
        <fullName evidence="4">DUF155 domain-containing protein</fullName>
    </recommendedName>
</protein>
<keyword evidence="3" id="KW-0812">Transmembrane</keyword>
<dbReference type="Pfam" id="PF02582">
    <property type="entry name" value="DUF155"/>
    <property type="match status" value="1"/>
</dbReference>
<dbReference type="EMBL" id="ML213604">
    <property type="protein sequence ID" value="TFK38129.1"/>
    <property type="molecule type" value="Genomic_DNA"/>
</dbReference>
<dbReference type="Proteomes" id="UP000308652">
    <property type="component" value="Unassembled WGS sequence"/>
</dbReference>
<keyword evidence="6" id="KW-1185">Reference proteome</keyword>
<reference evidence="5 6" key="1">
    <citation type="journal article" date="2019" name="Nat. Ecol. Evol.">
        <title>Megaphylogeny resolves global patterns of mushroom evolution.</title>
        <authorList>
            <person name="Varga T."/>
            <person name="Krizsan K."/>
            <person name="Foldi C."/>
            <person name="Dima B."/>
            <person name="Sanchez-Garcia M."/>
            <person name="Sanchez-Ramirez S."/>
            <person name="Szollosi G.J."/>
            <person name="Szarkandi J.G."/>
            <person name="Papp V."/>
            <person name="Albert L."/>
            <person name="Andreopoulos W."/>
            <person name="Angelini C."/>
            <person name="Antonin V."/>
            <person name="Barry K.W."/>
            <person name="Bougher N.L."/>
            <person name="Buchanan P."/>
            <person name="Buyck B."/>
            <person name="Bense V."/>
            <person name="Catcheside P."/>
            <person name="Chovatia M."/>
            <person name="Cooper J."/>
            <person name="Damon W."/>
            <person name="Desjardin D."/>
            <person name="Finy P."/>
            <person name="Geml J."/>
            <person name="Haridas S."/>
            <person name="Hughes K."/>
            <person name="Justo A."/>
            <person name="Karasinski D."/>
            <person name="Kautmanova I."/>
            <person name="Kiss B."/>
            <person name="Kocsube S."/>
            <person name="Kotiranta H."/>
            <person name="LaButti K.M."/>
            <person name="Lechner B.E."/>
            <person name="Liimatainen K."/>
            <person name="Lipzen A."/>
            <person name="Lukacs Z."/>
            <person name="Mihaltcheva S."/>
            <person name="Morgado L.N."/>
            <person name="Niskanen T."/>
            <person name="Noordeloos M.E."/>
            <person name="Ohm R.A."/>
            <person name="Ortiz-Santana B."/>
            <person name="Ovrebo C."/>
            <person name="Racz N."/>
            <person name="Riley R."/>
            <person name="Savchenko A."/>
            <person name="Shiryaev A."/>
            <person name="Soop K."/>
            <person name="Spirin V."/>
            <person name="Szebenyi C."/>
            <person name="Tomsovsky M."/>
            <person name="Tulloss R.E."/>
            <person name="Uehling J."/>
            <person name="Grigoriev I.V."/>
            <person name="Vagvolgyi C."/>
            <person name="Papp T."/>
            <person name="Martin F.M."/>
            <person name="Miettinen O."/>
            <person name="Hibbett D.S."/>
            <person name="Nagy L.G."/>
        </authorList>
    </citation>
    <scope>NUCLEOTIDE SEQUENCE [LARGE SCALE GENOMIC DNA]</scope>
    <source>
        <strain evidence="5 6">CBS 166.37</strain>
    </source>
</reference>
<feature type="transmembrane region" description="Helical" evidence="3">
    <location>
        <begin position="519"/>
        <end position="544"/>
    </location>
</feature>
<feature type="compositionally biased region" description="Polar residues" evidence="2">
    <location>
        <begin position="33"/>
        <end position="70"/>
    </location>
</feature>
<dbReference type="InterPro" id="IPR003734">
    <property type="entry name" value="DUF155"/>
</dbReference>
<evidence type="ECO:0000313" key="6">
    <source>
        <dbReference type="Proteomes" id="UP000308652"/>
    </source>
</evidence>
<feature type="region of interest" description="Disordered" evidence="2">
    <location>
        <begin position="247"/>
        <end position="309"/>
    </location>
</feature>
<evidence type="ECO:0000256" key="2">
    <source>
        <dbReference type="SAM" id="MobiDB-lite"/>
    </source>
</evidence>
<feature type="compositionally biased region" description="Basic and acidic residues" evidence="2">
    <location>
        <begin position="288"/>
        <end position="298"/>
    </location>
</feature>
<keyword evidence="3" id="KW-0472">Membrane</keyword>
<dbReference type="PANTHER" id="PTHR16255:SF4">
    <property type="entry name" value="SPORULATION PROTEIN RMD8"/>
    <property type="match status" value="1"/>
</dbReference>
<evidence type="ECO:0000259" key="4">
    <source>
        <dbReference type="Pfam" id="PF02582"/>
    </source>
</evidence>
<feature type="domain" description="DUF155" evidence="4">
    <location>
        <begin position="319"/>
        <end position="494"/>
    </location>
</feature>
<sequence length="579" mass="63968">MSSLKPGAPSRIPSAPALPGRRKTATRLASLGAPSSGNTRPTGPSLTRRASVSGLTAAPKTQRTSKTSQKLVVLPSAPQTRPLPGDVDEDLTLGYETEAGVREYKSQAERMSKQQRKEAGFKRLTAYCVAESFKMKLLASFLKREHNVSPRVFDEALYVMYHLPLLPGYGPNANIRSSAPAKQTAGKSFLARLSEAEENGYQGTYFTSAAARSPTSLREGYISSNSPVESRKHHPVDVVLPESLLEAASPPHPSVTVSEPEPEPPTPSTADMRTPFSDIDQGAQTDVEQERERHHAELQEADDVGLPRPQMDDNVVEAVFFEYGVVVFFGMSEAQERDVLEDVDNAGIMKRKVVDDDWEIEECHFAHDPHISYPRIYNDFFTLKSRSHLLKLSIAHALAQSTLLARYETNAQRVLSSPLTLSIPRQLAESGALRLRRHDALKLTGRLFKLRRDVNLVSNVLDVPELFWSEASLKDLYDAVREYMEIGPRVQVLNEKLGVAGDFLDAIHDHLNNSAMERITWIIIWLIVVACLVELGEVIARLVVHASLSGGGRAAAIIPTPISKEDALKTLERMMLVQS</sequence>
<accession>A0A5C3LY11</accession>
<dbReference type="InterPro" id="IPR051624">
    <property type="entry name" value="RMD1/Sad1-interacting"/>
</dbReference>